<gene>
    <name evidence="7" type="primary">Contig6433.g6884</name>
    <name evidence="7" type="ORF">STYLEM_9532</name>
</gene>
<dbReference type="OMA" id="YIRSREY"/>
<keyword evidence="8" id="KW-1185">Reference proteome</keyword>
<dbReference type="PANTHER" id="PTHR11099:SF0">
    <property type="entry name" value="VACUOLAR PROTEIN SORTING-ASSOCIATED PROTEIN 35"/>
    <property type="match status" value="1"/>
</dbReference>
<accession>A0A078AFA5</accession>
<evidence type="ECO:0000256" key="5">
    <source>
        <dbReference type="ARBA" id="ARBA00023136"/>
    </source>
</evidence>
<evidence type="ECO:0000313" key="7">
    <source>
        <dbReference type="EMBL" id="CDW80531.1"/>
    </source>
</evidence>
<evidence type="ECO:0000256" key="1">
    <source>
        <dbReference type="ARBA" id="ARBA00004170"/>
    </source>
</evidence>
<evidence type="ECO:0000256" key="2">
    <source>
        <dbReference type="ARBA" id="ARBA00006536"/>
    </source>
</evidence>
<sequence length="793" mass="91747">MEEDQEKFLDEHMAVVRQQAFYMKKALDHNSLREALKHSSAMLCELKTSLLSPRNYFNLFMMVFDELGYLENHFIEESSKGRKMADLYESVQHAGNIIPRLYLMITVGSAYVKIKEAPVKLILRDLLDMVKGVQQPVRGLFLRYYLLKMMKDKLPDKGSTYEGEGGDVNDAIEFILQNMSEMNRLWVRLQHLSSTKDKEQREIERNELRVTVGENIIRLGHLDGLTYDIYKSVVLPKILEIIVICKDTMAQQYLMDCIIQVFPDEYHLQSLESLLDTTSNLNSNVDIKSIFINLMEKLSKFAANADSDVVTINKDLDIFKLFKKYTDKIIEEQGKTIEVARLLELEVAFMNFSIKTYPKNINYVNQILESCVQILKSTTIHNSDNNSMKLLVKLLSIPLESLSIAVLNMNHYPTLMKYMKFNNRRTVALRIVKAVINDKNHLSSPKTVDQLIDFIMPLLQDDKDSSEEDPQEFEEGQVAVAKLVHLVYHKTNIDLYFEILMKFKRIFVKGGIKRMKYTLPAMIFSLFRLSQELVNRPSMGHEEEIKMEDDEPSLKLPMVDQVKIFKCVGELIGLIKQQYPDLSLRLYLQAAEAVNRIPNYHELEEEAYDFCTNSLLIYEEELSDSEAKFAAINLIVSTMFTLVCFGQENYDTLVTNTVSYCSKLLKKPSQCEAITFASSLYYSNFKKQGNKVMDCLKRAIKIADICQNQAKNLYLFAIILNKYLYFYSIDAEFITAEDINNLLDLIKEQIDQIENGSEDQVKDALKYFQNTKAAIKLKQEEQSKYKDINIHAI</sequence>
<keyword evidence="5" id="KW-0472">Membrane</keyword>
<dbReference type="PIRSF" id="PIRSF009375">
    <property type="entry name" value="Retromer_Vps35"/>
    <property type="match status" value="1"/>
</dbReference>
<dbReference type="GO" id="GO:0005770">
    <property type="term" value="C:late endosome"/>
    <property type="evidence" value="ECO:0007669"/>
    <property type="project" value="TreeGrafter"/>
</dbReference>
<dbReference type="AlphaFoldDB" id="A0A078AFA5"/>
<dbReference type="Gene3D" id="1.25.40.660">
    <property type="entry name" value="Vacuolar protein sorting-associated protein 35, helical subcomplex Vps35-C"/>
    <property type="match status" value="1"/>
</dbReference>
<dbReference type="Pfam" id="PF03635">
    <property type="entry name" value="Vps35"/>
    <property type="match status" value="1"/>
</dbReference>
<dbReference type="EMBL" id="CCKQ01009065">
    <property type="protein sequence ID" value="CDW80531.1"/>
    <property type="molecule type" value="Genomic_DNA"/>
</dbReference>
<evidence type="ECO:0000256" key="3">
    <source>
        <dbReference type="ARBA" id="ARBA00022448"/>
    </source>
</evidence>
<evidence type="ECO:0000256" key="4">
    <source>
        <dbReference type="ARBA" id="ARBA00022927"/>
    </source>
</evidence>
<evidence type="ECO:0000313" key="8">
    <source>
        <dbReference type="Proteomes" id="UP000039865"/>
    </source>
</evidence>
<dbReference type="InterPro" id="IPR042491">
    <property type="entry name" value="Vps35_C"/>
</dbReference>
<dbReference type="Proteomes" id="UP000039865">
    <property type="component" value="Unassembled WGS sequence"/>
</dbReference>
<dbReference type="OrthoDB" id="308183at2759"/>
<dbReference type="GO" id="GO:0030906">
    <property type="term" value="C:retromer, cargo-selective complex"/>
    <property type="evidence" value="ECO:0007669"/>
    <property type="project" value="InterPro"/>
</dbReference>
<dbReference type="PANTHER" id="PTHR11099">
    <property type="entry name" value="VACUOLAR SORTING PROTEIN 35"/>
    <property type="match status" value="1"/>
</dbReference>
<dbReference type="GO" id="GO:0042147">
    <property type="term" value="P:retrograde transport, endosome to Golgi"/>
    <property type="evidence" value="ECO:0007669"/>
    <property type="project" value="InterPro"/>
</dbReference>
<comment type="subcellular location">
    <subcellularLocation>
        <location evidence="1">Membrane</location>
        <topology evidence="1">Peripheral membrane protein</topology>
    </subcellularLocation>
</comment>
<protein>
    <recommendedName>
        <fullName evidence="6">Vacuolar protein sorting-associated protein 35</fullName>
    </recommendedName>
</protein>
<comment type="similarity">
    <text evidence="2 6">Belongs to the VPS35 family.</text>
</comment>
<dbReference type="FunCoup" id="A0A078AFA5">
    <property type="interactions" value="633"/>
</dbReference>
<proteinExistence type="inferred from homology"/>
<dbReference type="GO" id="GO:0005829">
    <property type="term" value="C:cytosol"/>
    <property type="evidence" value="ECO:0007669"/>
    <property type="project" value="GOC"/>
</dbReference>
<evidence type="ECO:0000256" key="6">
    <source>
        <dbReference type="PIRNR" id="PIRNR009375"/>
    </source>
</evidence>
<dbReference type="InterPro" id="IPR005378">
    <property type="entry name" value="Vps35"/>
</dbReference>
<comment type="function">
    <text evidence="6">Plays a role in vesicular protein sorting.</text>
</comment>
<reference evidence="7 8" key="1">
    <citation type="submission" date="2014-06" db="EMBL/GenBank/DDBJ databases">
        <authorList>
            <person name="Swart Estienne"/>
        </authorList>
    </citation>
    <scope>NUCLEOTIDE SEQUENCE [LARGE SCALE GENOMIC DNA]</scope>
    <source>
        <strain evidence="7 8">130c</strain>
    </source>
</reference>
<name>A0A078AFA5_STYLE</name>
<organism evidence="7 8">
    <name type="scientific">Stylonychia lemnae</name>
    <name type="common">Ciliate</name>
    <dbReference type="NCBI Taxonomy" id="5949"/>
    <lineage>
        <taxon>Eukaryota</taxon>
        <taxon>Sar</taxon>
        <taxon>Alveolata</taxon>
        <taxon>Ciliophora</taxon>
        <taxon>Intramacronucleata</taxon>
        <taxon>Spirotrichea</taxon>
        <taxon>Stichotrichia</taxon>
        <taxon>Sporadotrichida</taxon>
        <taxon>Oxytrichidae</taxon>
        <taxon>Stylonychinae</taxon>
        <taxon>Stylonychia</taxon>
    </lineage>
</organism>
<dbReference type="InParanoid" id="A0A078AFA5"/>
<dbReference type="GO" id="GO:0006886">
    <property type="term" value="P:intracellular protein transport"/>
    <property type="evidence" value="ECO:0007669"/>
    <property type="project" value="TreeGrafter"/>
</dbReference>
<keyword evidence="4 6" id="KW-0653">Protein transport</keyword>
<keyword evidence="3 6" id="KW-0813">Transport</keyword>